<dbReference type="InterPro" id="IPR006867">
    <property type="entry name" value="DUF632"/>
</dbReference>
<evidence type="ECO:0000313" key="4">
    <source>
        <dbReference type="EMBL" id="KAG6470397.1"/>
    </source>
</evidence>
<feature type="compositionally biased region" description="Gly residues" evidence="1">
    <location>
        <begin position="352"/>
        <end position="361"/>
    </location>
</feature>
<evidence type="ECO:0000313" key="5">
    <source>
        <dbReference type="Proteomes" id="UP000734854"/>
    </source>
</evidence>
<feature type="compositionally biased region" description="Pro residues" evidence="1">
    <location>
        <begin position="74"/>
        <end position="91"/>
    </location>
</feature>
<dbReference type="AlphaFoldDB" id="A0A8J5C9K3"/>
<feature type="domain" description="DUF632" evidence="2">
    <location>
        <begin position="237"/>
        <end position="336"/>
    </location>
</feature>
<dbReference type="Pfam" id="PF04782">
    <property type="entry name" value="DUF632"/>
    <property type="match status" value="1"/>
</dbReference>
<evidence type="ECO:0000256" key="1">
    <source>
        <dbReference type="SAM" id="MobiDB-lite"/>
    </source>
</evidence>
<dbReference type="Pfam" id="PF04783">
    <property type="entry name" value="DUF630"/>
    <property type="match status" value="1"/>
</dbReference>
<feature type="region of interest" description="Disordered" evidence="1">
    <location>
        <begin position="69"/>
        <end position="183"/>
    </location>
</feature>
<reference evidence="4 5" key="1">
    <citation type="submission" date="2020-08" db="EMBL/GenBank/DDBJ databases">
        <title>Plant Genome Project.</title>
        <authorList>
            <person name="Zhang R.-G."/>
        </authorList>
    </citation>
    <scope>NUCLEOTIDE SEQUENCE [LARGE SCALE GENOMIC DNA]</scope>
    <source>
        <tissue evidence="4">Rhizome</tissue>
    </source>
</reference>
<dbReference type="Proteomes" id="UP000734854">
    <property type="component" value="Unassembled WGS sequence"/>
</dbReference>
<organism evidence="4 5">
    <name type="scientific">Zingiber officinale</name>
    <name type="common">Ginger</name>
    <name type="synonym">Amomum zingiber</name>
    <dbReference type="NCBI Taxonomy" id="94328"/>
    <lineage>
        <taxon>Eukaryota</taxon>
        <taxon>Viridiplantae</taxon>
        <taxon>Streptophyta</taxon>
        <taxon>Embryophyta</taxon>
        <taxon>Tracheophyta</taxon>
        <taxon>Spermatophyta</taxon>
        <taxon>Magnoliopsida</taxon>
        <taxon>Liliopsida</taxon>
        <taxon>Zingiberales</taxon>
        <taxon>Zingiberaceae</taxon>
        <taxon>Zingiber</taxon>
    </lineage>
</organism>
<dbReference type="EMBL" id="JACMSC010000021">
    <property type="protein sequence ID" value="KAG6470397.1"/>
    <property type="molecule type" value="Genomic_DNA"/>
</dbReference>
<keyword evidence="5" id="KW-1185">Reference proteome</keyword>
<evidence type="ECO:0000259" key="2">
    <source>
        <dbReference type="Pfam" id="PF04782"/>
    </source>
</evidence>
<dbReference type="InterPro" id="IPR006868">
    <property type="entry name" value="DUF630"/>
</dbReference>
<feature type="compositionally biased region" description="Acidic residues" evidence="1">
    <location>
        <begin position="173"/>
        <end position="183"/>
    </location>
</feature>
<feature type="compositionally biased region" description="Basic and acidic residues" evidence="1">
    <location>
        <begin position="335"/>
        <end position="345"/>
    </location>
</feature>
<feature type="domain" description="DUF630" evidence="3">
    <location>
        <begin position="1"/>
        <end position="54"/>
    </location>
</feature>
<name>A0A8J5C9K3_ZINOF</name>
<comment type="caution">
    <text evidence="4">The sequence shown here is derived from an EMBL/GenBank/DDBJ whole genome shotgun (WGS) entry which is preliminary data.</text>
</comment>
<proteinExistence type="predicted"/>
<accession>A0A8J5C9K3</accession>
<dbReference type="PANTHER" id="PTHR21450:SF21">
    <property type="entry name" value="REDUCTASE SUBUNIT C, PUTATIVE (DUF630 AND DUF632)-RELATED"/>
    <property type="match status" value="1"/>
</dbReference>
<feature type="compositionally biased region" description="Acidic residues" evidence="1">
    <location>
        <begin position="109"/>
        <end position="120"/>
    </location>
</feature>
<gene>
    <name evidence="4" type="ORF">ZIOFF_071466</name>
</gene>
<dbReference type="PANTHER" id="PTHR21450">
    <property type="entry name" value="PROTEIN ALTERED PHOSPHATE STARVATION RESPONSE 1"/>
    <property type="match status" value="1"/>
</dbReference>
<protein>
    <submittedName>
        <fullName evidence="4">Uncharacterized protein</fullName>
    </submittedName>
</protein>
<evidence type="ECO:0000259" key="3">
    <source>
        <dbReference type="Pfam" id="PF04783"/>
    </source>
</evidence>
<feature type="compositionally biased region" description="Low complexity" evidence="1">
    <location>
        <begin position="139"/>
        <end position="153"/>
    </location>
</feature>
<feature type="region of interest" description="Disordered" evidence="1">
    <location>
        <begin position="333"/>
        <end position="376"/>
    </location>
</feature>
<sequence>MGCTYSTVEVDEVLGRCKERRRLMKQLMKCRADLAAALIAYLQSLRNTGATLRQLTVVGSVISGVSTPVGPTLQPSPQPPASLPPSPPPPNFLRVAPNESTKTKFYVEDSSDMDDDDDELLPPPPPPFPISGWDFGEHMGSTPSSDSSSPMRSGGAGAAAPEDDWAEPKSEFGGEEVVEEVEEDDFIQRKEALMNRARETDPSKELVDDNMSTVSKFTKVTEPTATVSRSKETWAGIAKELDEYFLKAAAGGKDVTVLLESNQSYLQPGDSGAKKGKSCKSAKVVHVLSWSWSFRSSHSNRDTQDVNNSSMSATHCTTLEKILSEEQKLYNQVKDSGDSGDHGVSGDKGVSGDSGVGGDNGVSGDQNFTPIDNHGKDMEKLDRKRRHIPGIIILARKEKCTSRIPPFPLPYQLPRIFVKLLYLYFILRLLDDSKSLTPHNPFQLEIELKLRMKSRIGSKSSSEDGEFAPIFDRKTRIP</sequence>